<keyword evidence="2" id="KW-1185">Reference proteome</keyword>
<dbReference type="AlphaFoldDB" id="A0A4C1U9N8"/>
<protein>
    <submittedName>
        <fullName evidence="1">Uncharacterized protein</fullName>
    </submittedName>
</protein>
<evidence type="ECO:0000313" key="1">
    <source>
        <dbReference type="EMBL" id="GBP22810.1"/>
    </source>
</evidence>
<accession>A0A4C1U9N8</accession>
<sequence>MRGYERYVRACAHTHARMKTQRRHHITRQDLKKARLPKTGLKIVSFRLMKFDQYTRREVRNKTHEYRCRKSEIGLYANSRGEFDELRQNNFAGLQVHS</sequence>
<evidence type="ECO:0000313" key="2">
    <source>
        <dbReference type="Proteomes" id="UP000299102"/>
    </source>
</evidence>
<name>A0A4C1U9N8_EUMVA</name>
<dbReference type="EMBL" id="BGZK01000144">
    <property type="protein sequence ID" value="GBP22810.1"/>
    <property type="molecule type" value="Genomic_DNA"/>
</dbReference>
<comment type="caution">
    <text evidence="1">The sequence shown here is derived from an EMBL/GenBank/DDBJ whole genome shotgun (WGS) entry which is preliminary data.</text>
</comment>
<gene>
    <name evidence="1" type="ORF">EVAR_17164_1</name>
</gene>
<reference evidence="1 2" key="1">
    <citation type="journal article" date="2019" name="Commun. Biol.">
        <title>The bagworm genome reveals a unique fibroin gene that provides high tensile strength.</title>
        <authorList>
            <person name="Kono N."/>
            <person name="Nakamura H."/>
            <person name="Ohtoshi R."/>
            <person name="Tomita M."/>
            <person name="Numata K."/>
            <person name="Arakawa K."/>
        </authorList>
    </citation>
    <scope>NUCLEOTIDE SEQUENCE [LARGE SCALE GENOMIC DNA]</scope>
</reference>
<dbReference type="Proteomes" id="UP000299102">
    <property type="component" value="Unassembled WGS sequence"/>
</dbReference>
<organism evidence="1 2">
    <name type="scientific">Eumeta variegata</name>
    <name type="common">Bagworm moth</name>
    <name type="synonym">Eumeta japonica</name>
    <dbReference type="NCBI Taxonomy" id="151549"/>
    <lineage>
        <taxon>Eukaryota</taxon>
        <taxon>Metazoa</taxon>
        <taxon>Ecdysozoa</taxon>
        <taxon>Arthropoda</taxon>
        <taxon>Hexapoda</taxon>
        <taxon>Insecta</taxon>
        <taxon>Pterygota</taxon>
        <taxon>Neoptera</taxon>
        <taxon>Endopterygota</taxon>
        <taxon>Lepidoptera</taxon>
        <taxon>Glossata</taxon>
        <taxon>Ditrysia</taxon>
        <taxon>Tineoidea</taxon>
        <taxon>Psychidae</taxon>
        <taxon>Oiketicinae</taxon>
        <taxon>Eumeta</taxon>
    </lineage>
</organism>
<proteinExistence type="predicted"/>